<evidence type="ECO:0000313" key="4">
    <source>
        <dbReference type="Proteomes" id="UP001304895"/>
    </source>
</evidence>
<evidence type="ECO:0000256" key="1">
    <source>
        <dbReference type="SAM" id="MobiDB-lite"/>
    </source>
</evidence>
<feature type="region of interest" description="Disordered" evidence="1">
    <location>
        <begin position="87"/>
        <end position="118"/>
    </location>
</feature>
<keyword evidence="4" id="KW-1185">Reference proteome</keyword>
<name>A0AAN6Z9L9_9PEZI</name>
<organism evidence="3 4">
    <name type="scientific">Trichocladium antarcticum</name>
    <dbReference type="NCBI Taxonomy" id="1450529"/>
    <lineage>
        <taxon>Eukaryota</taxon>
        <taxon>Fungi</taxon>
        <taxon>Dikarya</taxon>
        <taxon>Ascomycota</taxon>
        <taxon>Pezizomycotina</taxon>
        <taxon>Sordariomycetes</taxon>
        <taxon>Sordariomycetidae</taxon>
        <taxon>Sordariales</taxon>
        <taxon>Chaetomiaceae</taxon>
        <taxon>Trichocladium</taxon>
    </lineage>
</organism>
<dbReference type="InterPro" id="IPR049545">
    <property type="entry name" value="Gta3_dom"/>
</dbReference>
<evidence type="ECO:0000259" key="2">
    <source>
        <dbReference type="Pfam" id="PF20978"/>
    </source>
</evidence>
<dbReference type="AlphaFoldDB" id="A0AAN6Z9L9"/>
<reference evidence="3" key="1">
    <citation type="journal article" date="2023" name="Mol. Phylogenet. Evol.">
        <title>Genome-scale phylogeny and comparative genomics of the fungal order Sordariales.</title>
        <authorList>
            <person name="Hensen N."/>
            <person name="Bonometti L."/>
            <person name="Westerberg I."/>
            <person name="Brannstrom I.O."/>
            <person name="Guillou S."/>
            <person name="Cros-Aarteil S."/>
            <person name="Calhoun S."/>
            <person name="Haridas S."/>
            <person name="Kuo A."/>
            <person name="Mondo S."/>
            <person name="Pangilinan J."/>
            <person name="Riley R."/>
            <person name="LaButti K."/>
            <person name="Andreopoulos B."/>
            <person name="Lipzen A."/>
            <person name="Chen C."/>
            <person name="Yan M."/>
            <person name="Daum C."/>
            <person name="Ng V."/>
            <person name="Clum A."/>
            <person name="Steindorff A."/>
            <person name="Ohm R.A."/>
            <person name="Martin F."/>
            <person name="Silar P."/>
            <person name="Natvig D.O."/>
            <person name="Lalanne C."/>
            <person name="Gautier V."/>
            <person name="Ament-Velasquez S.L."/>
            <person name="Kruys A."/>
            <person name="Hutchinson M.I."/>
            <person name="Powell A.J."/>
            <person name="Barry K."/>
            <person name="Miller A.N."/>
            <person name="Grigoriev I.V."/>
            <person name="Debuchy R."/>
            <person name="Gladieux P."/>
            <person name="Hiltunen Thoren M."/>
            <person name="Johannesson H."/>
        </authorList>
    </citation>
    <scope>NUCLEOTIDE SEQUENCE</scope>
    <source>
        <strain evidence="3">CBS 123565</strain>
    </source>
</reference>
<reference evidence="3" key="2">
    <citation type="submission" date="2023-05" db="EMBL/GenBank/DDBJ databases">
        <authorList>
            <consortium name="Lawrence Berkeley National Laboratory"/>
            <person name="Steindorff A."/>
            <person name="Hensen N."/>
            <person name="Bonometti L."/>
            <person name="Westerberg I."/>
            <person name="Brannstrom I.O."/>
            <person name="Guillou S."/>
            <person name="Cros-Aarteil S."/>
            <person name="Calhoun S."/>
            <person name="Haridas S."/>
            <person name="Kuo A."/>
            <person name="Mondo S."/>
            <person name="Pangilinan J."/>
            <person name="Riley R."/>
            <person name="Labutti K."/>
            <person name="Andreopoulos B."/>
            <person name="Lipzen A."/>
            <person name="Chen C."/>
            <person name="Yanf M."/>
            <person name="Daum C."/>
            <person name="Ng V."/>
            <person name="Clum A."/>
            <person name="Ohm R."/>
            <person name="Martin F."/>
            <person name="Silar P."/>
            <person name="Natvig D."/>
            <person name="Lalanne C."/>
            <person name="Gautier V."/>
            <person name="Ament-Velasquez S.L."/>
            <person name="Kruys A."/>
            <person name="Hutchinson M.I."/>
            <person name="Powell A.J."/>
            <person name="Barry K."/>
            <person name="Miller A.N."/>
            <person name="Grigoriev I.V."/>
            <person name="Debuchy R."/>
            <person name="Gladieux P."/>
            <person name="Thoren M.H."/>
            <person name="Johannesson H."/>
        </authorList>
    </citation>
    <scope>NUCLEOTIDE SEQUENCE</scope>
    <source>
        <strain evidence="3">CBS 123565</strain>
    </source>
</reference>
<feature type="non-terminal residue" evidence="3">
    <location>
        <position position="1"/>
    </location>
</feature>
<dbReference type="EMBL" id="MU853430">
    <property type="protein sequence ID" value="KAK4130910.1"/>
    <property type="molecule type" value="Genomic_DNA"/>
</dbReference>
<sequence>PPPPETTTITPALLTHLHNLSALPPPTTPSATATILATLHAQLHFVQSIRTVDTAGVPPLHSIRDETAAGLAEATISTATLRDALAAEETYGKHRRPRRRQGQGQPRKGGAGDAAKGIEGVEDWDVLGNAGQKAGRYFVVRSGKGE</sequence>
<proteinExistence type="predicted"/>
<comment type="caution">
    <text evidence="3">The sequence shown here is derived from an EMBL/GenBank/DDBJ whole genome shotgun (WGS) entry which is preliminary data.</text>
</comment>
<dbReference type="Proteomes" id="UP001304895">
    <property type="component" value="Unassembled WGS sequence"/>
</dbReference>
<dbReference type="Pfam" id="PF20978">
    <property type="entry name" value="Gta3"/>
    <property type="match status" value="1"/>
</dbReference>
<protein>
    <recommendedName>
        <fullName evidence="2">Glutamyl-tRNA amidotransferase complex subunit Gta3 domain-containing protein</fullName>
    </recommendedName>
</protein>
<accession>A0AAN6Z9L9</accession>
<gene>
    <name evidence="3" type="ORF">BT67DRAFT_389656</name>
</gene>
<evidence type="ECO:0000313" key="3">
    <source>
        <dbReference type="EMBL" id="KAK4130910.1"/>
    </source>
</evidence>
<feature type="domain" description="Glutamyl-tRNA amidotransferase complex subunit Gta3" evidence="2">
    <location>
        <begin position="4"/>
        <end position="60"/>
    </location>
</feature>